<name>A0A9N9PNW0_9HELO</name>
<reference evidence="1" key="1">
    <citation type="submission" date="2021-07" db="EMBL/GenBank/DDBJ databases">
        <authorList>
            <person name="Durling M."/>
        </authorList>
    </citation>
    <scope>NUCLEOTIDE SEQUENCE</scope>
</reference>
<keyword evidence="2" id="KW-1185">Reference proteome</keyword>
<accession>A0A9N9PNW0</accession>
<proteinExistence type="predicted"/>
<evidence type="ECO:0000313" key="2">
    <source>
        <dbReference type="Proteomes" id="UP000696280"/>
    </source>
</evidence>
<dbReference type="EMBL" id="CAJVRL010000037">
    <property type="protein sequence ID" value="CAG8950405.1"/>
    <property type="molecule type" value="Genomic_DNA"/>
</dbReference>
<gene>
    <name evidence="1" type="ORF">HYFRA_00006898</name>
</gene>
<organism evidence="1 2">
    <name type="scientific">Hymenoscyphus fraxineus</name>
    <dbReference type="NCBI Taxonomy" id="746836"/>
    <lineage>
        <taxon>Eukaryota</taxon>
        <taxon>Fungi</taxon>
        <taxon>Dikarya</taxon>
        <taxon>Ascomycota</taxon>
        <taxon>Pezizomycotina</taxon>
        <taxon>Leotiomycetes</taxon>
        <taxon>Helotiales</taxon>
        <taxon>Helotiaceae</taxon>
        <taxon>Hymenoscyphus</taxon>
    </lineage>
</organism>
<protein>
    <submittedName>
        <fullName evidence="1">Uncharacterized protein</fullName>
    </submittedName>
</protein>
<comment type="caution">
    <text evidence="1">The sequence shown here is derived from an EMBL/GenBank/DDBJ whole genome shotgun (WGS) entry which is preliminary data.</text>
</comment>
<dbReference type="Proteomes" id="UP000696280">
    <property type="component" value="Unassembled WGS sequence"/>
</dbReference>
<sequence length="266" mass="30419">MALRRETLYGLSENNDRSEEEPARIFVEILMALRGVETLLQDQTKAIRRLNQSVKTGLSVDEKEDEERFNNMEKEFVGKAPRQIVTEQLNLDSDDALDYWKKLREVQIRQLQSSNMSKNLIMSLRRGLGRGDENEPWNDEHLYTTSKLEELGNAVSIKPCKNLALLFSKVKCKDGSREAIDDHLKRYLAALKTHGQNTRITIADYSMSSSSPSSSRYTSLIPLYHRDITGGLGEILYNLSTGVHSRFGPWVRIMRVSRAIHVSVFD</sequence>
<evidence type="ECO:0000313" key="1">
    <source>
        <dbReference type="EMBL" id="CAG8950405.1"/>
    </source>
</evidence>
<dbReference type="AlphaFoldDB" id="A0A9N9PNW0"/>